<gene>
    <name evidence="2" type="ORF">ElyMa_003842500</name>
</gene>
<keyword evidence="1" id="KW-0472">Membrane</keyword>
<keyword evidence="2" id="KW-0675">Receptor</keyword>
<evidence type="ECO:0000256" key="1">
    <source>
        <dbReference type="SAM" id="Phobius"/>
    </source>
</evidence>
<dbReference type="SUPFAM" id="SSF81321">
    <property type="entry name" value="Family A G protein-coupled receptor-like"/>
    <property type="match status" value="1"/>
</dbReference>
<feature type="transmembrane region" description="Helical" evidence="1">
    <location>
        <begin position="133"/>
        <end position="153"/>
    </location>
</feature>
<comment type="caution">
    <text evidence="2">The sequence shown here is derived from an EMBL/GenBank/DDBJ whole genome shotgun (WGS) entry which is preliminary data.</text>
</comment>
<feature type="transmembrane region" description="Helical" evidence="1">
    <location>
        <begin position="72"/>
        <end position="90"/>
    </location>
</feature>
<keyword evidence="1" id="KW-1133">Transmembrane helix</keyword>
<dbReference type="Gene3D" id="1.20.1070.10">
    <property type="entry name" value="Rhodopsin 7-helix transmembrane proteins"/>
    <property type="match status" value="1"/>
</dbReference>
<dbReference type="AlphaFoldDB" id="A0AAV4FGW4"/>
<dbReference type="EMBL" id="BMAT01007833">
    <property type="protein sequence ID" value="GFR72477.1"/>
    <property type="molecule type" value="Genomic_DNA"/>
</dbReference>
<evidence type="ECO:0000313" key="2">
    <source>
        <dbReference type="EMBL" id="GFR72477.1"/>
    </source>
</evidence>
<dbReference type="Proteomes" id="UP000762676">
    <property type="component" value="Unassembled WGS sequence"/>
</dbReference>
<name>A0AAV4FGW4_9GAST</name>
<proteinExistence type="predicted"/>
<evidence type="ECO:0000313" key="3">
    <source>
        <dbReference type="Proteomes" id="UP000762676"/>
    </source>
</evidence>
<keyword evidence="1" id="KW-0812">Transmembrane</keyword>
<keyword evidence="3" id="KW-1185">Reference proteome</keyword>
<feature type="transmembrane region" description="Helical" evidence="1">
    <location>
        <begin position="165"/>
        <end position="191"/>
    </location>
</feature>
<reference evidence="2 3" key="1">
    <citation type="journal article" date="2021" name="Elife">
        <title>Chloroplast acquisition without the gene transfer in kleptoplastic sea slugs, Plakobranchus ocellatus.</title>
        <authorList>
            <person name="Maeda T."/>
            <person name="Takahashi S."/>
            <person name="Yoshida T."/>
            <person name="Shimamura S."/>
            <person name="Takaki Y."/>
            <person name="Nagai Y."/>
            <person name="Toyoda A."/>
            <person name="Suzuki Y."/>
            <person name="Arimoto A."/>
            <person name="Ishii H."/>
            <person name="Satoh N."/>
            <person name="Nishiyama T."/>
            <person name="Hasebe M."/>
            <person name="Maruyama T."/>
            <person name="Minagawa J."/>
            <person name="Obokata J."/>
            <person name="Shigenobu S."/>
        </authorList>
    </citation>
    <scope>NUCLEOTIDE SEQUENCE [LARGE SCALE GENOMIC DNA]</scope>
</reference>
<accession>A0AAV4FGW4</accession>
<sequence length="192" mass="21720">MPLKFKYVSTRSRTVKWVMFLVVLAVMLRLLEFTVNRIPWETDPETNIFSMRLLEVNRESMVRINDVLNRAFVVYITCAAMVTCVCVLAFKLYQASKIRRSCTSGFSRSSNKGPNKAADQGLSAGDLQVVKSVVLVGVIYILSQLPFMLVSTARLVKPSFDHGKLYSLLFGIFARVSSTCNYLNTSLIFFVY</sequence>
<organism evidence="2 3">
    <name type="scientific">Elysia marginata</name>
    <dbReference type="NCBI Taxonomy" id="1093978"/>
    <lineage>
        <taxon>Eukaryota</taxon>
        <taxon>Metazoa</taxon>
        <taxon>Spiralia</taxon>
        <taxon>Lophotrochozoa</taxon>
        <taxon>Mollusca</taxon>
        <taxon>Gastropoda</taxon>
        <taxon>Heterobranchia</taxon>
        <taxon>Euthyneura</taxon>
        <taxon>Panpulmonata</taxon>
        <taxon>Sacoglossa</taxon>
        <taxon>Placobranchoidea</taxon>
        <taxon>Plakobranchidae</taxon>
        <taxon>Elysia</taxon>
    </lineage>
</organism>
<protein>
    <submittedName>
        <fullName evidence="2">Chemosensory receptor A</fullName>
    </submittedName>
</protein>
<feature type="transmembrane region" description="Helical" evidence="1">
    <location>
        <begin position="14"/>
        <end position="31"/>
    </location>
</feature>